<evidence type="ECO:0000256" key="5">
    <source>
        <dbReference type="ARBA" id="ARBA00023015"/>
    </source>
</evidence>
<dbReference type="RefSeq" id="XP_004503164.1">
    <property type="nucleotide sequence ID" value="XM_004503107.3"/>
</dbReference>
<protein>
    <submittedName>
        <fullName evidence="11">Probable transcriptional regulator RABBIT EARS</fullName>
    </submittedName>
</protein>
<dbReference type="AlphaFoldDB" id="A0A1S2YDD3"/>
<evidence type="ECO:0000259" key="9">
    <source>
        <dbReference type="PROSITE" id="PS50157"/>
    </source>
</evidence>
<evidence type="ECO:0000313" key="11">
    <source>
        <dbReference type="RefSeq" id="XP_004503164.1"/>
    </source>
</evidence>
<dbReference type="InterPro" id="IPR052426">
    <property type="entry name" value="Plant_dev_regulator"/>
</dbReference>
<dbReference type="KEGG" id="cam:101512958"/>
<keyword evidence="4" id="KW-0862">Zinc</keyword>
<accession>A0A1S2YDD3</accession>
<keyword evidence="3 8" id="KW-0863">Zinc-finger</keyword>
<dbReference type="GO" id="GO:0005634">
    <property type="term" value="C:nucleus"/>
    <property type="evidence" value="ECO:0007669"/>
    <property type="project" value="UniProtKB-SubCell"/>
</dbReference>
<dbReference type="InterPro" id="IPR013087">
    <property type="entry name" value="Znf_C2H2_type"/>
</dbReference>
<evidence type="ECO:0000313" key="10">
    <source>
        <dbReference type="Proteomes" id="UP000087171"/>
    </source>
</evidence>
<proteinExistence type="predicted"/>
<dbReference type="PANTHER" id="PTHR45801">
    <property type="entry name" value="OS07G0101800 PROTEIN"/>
    <property type="match status" value="1"/>
</dbReference>
<dbReference type="STRING" id="3827.A0A1S2YDD3"/>
<dbReference type="PROSITE" id="PS50157">
    <property type="entry name" value="ZINC_FINGER_C2H2_2"/>
    <property type="match status" value="1"/>
</dbReference>
<keyword evidence="6" id="KW-0804">Transcription</keyword>
<evidence type="ECO:0000256" key="7">
    <source>
        <dbReference type="ARBA" id="ARBA00023242"/>
    </source>
</evidence>
<gene>
    <name evidence="11" type="primary">LOC101512958</name>
</gene>
<keyword evidence="5" id="KW-0805">Transcription regulation</keyword>
<feature type="domain" description="C2H2-type" evidence="9">
    <location>
        <begin position="60"/>
        <end position="87"/>
    </location>
</feature>
<evidence type="ECO:0000256" key="8">
    <source>
        <dbReference type="PROSITE-ProRule" id="PRU00042"/>
    </source>
</evidence>
<evidence type="ECO:0000256" key="1">
    <source>
        <dbReference type="ARBA" id="ARBA00004123"/>
    </source>
</evidence>
<keyword evidence="2" id="KW-0479">Metal-binding</keyword>
<dbReference type="Proteomes" id="UP000087171">
    <property type="component" value="Chromosome Ca6"/>
</dbReference>
<keyword evidence="7" id="KW-0539">Nucleus</keyword>
<keyword evidence="10" id="KW-1185">Reference proteome</keyword>
<dbReference type="PaxDb" id="3827-XP_004503164.1"/>
<reference evidence="11" key="2">
    <citation type="submission" date="2025-08" db="UniProtKB">
        <authorList>
            <consortium name="RefSeq"/>
        </authorList>
    </citation>
    <scope>IDENTIFICATION</scope>
    <source>
        <tissue evidence="11">Etiolated seedlings</tissue>
    </source>
</reference>
<evidence type="ECO:0000256" key="6">
    <source>
        <dbReference type="ARBA" id="ARBA00023163"/>
    </source>
</evidence>
<dbReference type="Gene3D" id="3.30.160.60">
    <property type="entry name" value="Classic Zinc Finger"/>
    <property type="match status" value="1"/>
</dbReference>
<evidence type="ECO:0000256" key="3">
    <source>
        <dbReference type="ARBA" id="ARBA00022771"/>
    </source>
</evidence>
<dbReference type="Pfam" id="PF13912">
    <property type="entry name" value="zf-C2H2_6"/>
    <property type="match status" value="1"/>
</dbReference>
<organism evidence="10 11">
    <name type="scientific">Cicer arietinum</name>
    <name type="common">Chickpea</name>
    <name type="synonym">Garbanzo</name>
    <dbReference type="NCBI Taxonomy" id="3827"/>
    <lineage>
        <taxon>Eukaryota</taxon>
        <taxon>Viridiplantae</taxon>
        <taxon>Streptophyta</taxon>
        <taxon>Embryophyta</taxon>
        <taxon>Tracheophyta</taxon>
        <taxon>Spermatophyta</taxon>
        <taxon>Magnoliopsida</taxon>
        <taxon>eudicotyledons</taxon>
        <taxon>Gunneridae</taxon>
        <taxon>Pentapetalae</taxon>
        <taxon>rosids</taxon>
        <taxon>fabids</taxon>
        <taxon>Fabales</taxon>
        <taxon>Fabaceae</taxon>
        <taxon>Papilionoideae</taxon>
        <taxon>50 kb inversion clade</taxon>
        <taxon>NPAAA clade</taxon>
        <taxon>Hologalegina</taxon>
        <taxon>IRL clade</taxon>
        <taxon>Cicereae</taxon>
        <taxon>Cicer</taxon>
    </lineage>
</organism>
<dbReference type="GO" id="GO:0008270">
    <property type="term" value="F:zinc ion binding"/>
    <property type="evidence" value="ECO:0007669"/>
    <property type="project" value="UniProtKB-KW"/>
</dbReference>
<sequence>MEESQDLMWMMKRKQNFKSPIEAVPYGIGAINSNNSWEEKAFAEDAARILGGCIWPPRSYSCHFCKREFRSAQALGGHMNVHRRDRARLKHHHNEEDLHSHHKNHFTTTSRVSSSWPSTICTQENCFQPNMSTYSTSIRKGNHMDFLKGVANERKQIFKGLNKNNFVETSLSMGQKLAYGDKAITYKRTKTSSLPCLNERCLSVKSAEFVIGIKPGIEDLDLELRLGKTQKV</sequence>
<dbReference type="OrthoDB" id="1708403at2759"/>
<comment type="subcellular location">
    <subcellularLocation>
        <location evidence="1">Nucleus</location>
    </subcellularLocation>
</comment>
<evidence type="ECO:0000256" key="4">
    <source>
        <dbReference type="ARBA" id="ARBA00022833"/>
    </source>
</evidence>
<evidence type="ECO:0000256" key="2">
    <source>
        <dbReference type="ARBA" id="ARBA00022723"/>
    </source>
</evidence>
<name>A0A1S2YDD3_CICAR</name>
<dbReference type="eggNOG" id="ENOG502S3DH">
    <property type="taxonomic scope" value="Eukaryota"/>
</dbReference>
<reference evidence="10" key="1">
    <citation type="journal article" date="2013" name="Nat. Biotechnol.">
        <title>Draft genome sequence of chickpea (Cicer arietinum) provides a resource for trait improvement.</title>
        <authorList>
            <person name="Varshney R.K."/>
            <person name="Song C."/>
            <person name="Saxena R.K."/>
            <person name="Azam S."/>
            <person name="Yu S."/>
            <person name="Sharpe A.G."/>
            <person name="Cannon S."/>
            <person name="Baek J."/>
            <person name="Rosen B.D."/>
            <person name="Tar'an B."/>
            <person name="Millan T."/>
            <person name="Zhang X."/>
            <person name="Ramsay L.D."/>
            <person name="Iwata A."/>
            <person name="Wang Y."/>
            <person name="Nelson W."/>
            <person name="Farmer A.D."/>
            <person name="Gaur P.M."/>
            <person name="Soderlund C."/>
            <person name="Penmetsa R.V."/>
            <person name="Xu C."/>
            <person name="Bharti A.K."/>
            <person name="He W."/>
            <person name="Winter P."/>
            <person name="Zhao S."/>
            <person name="Hane J.K."/>
            <person name="Carrasquilla-Garcia N."/>
            <person name="Condie J.A."/>
            <person name="Upadhyaya H.D."/>
            <person name="Luo M.C."/>
            <person name="Thudi M."/>
            <person name="Gowda C.L."/>
            <person name="Singh N.P."/>
            <person name="Lichtenzveig J."/>
            <person name="Gali K.K."/>
            <person name="Rubio J."/>
            <person name="Nadarajan N."/>
            <person name="Dolezel J."/>
            <person name="Bansal K.C."/>
            <person name="Xu X."/>
            <person name="Edwards D."/>
            <person name="Zhang G."/>
            <person name="Kahl G."/>
            <person name="Gil J."/>
            <person name="Singh K.B."/>
            <person name="Datta S.K."/>
            <person name="Jackson S.A."/>
            <person name="Wang J."/>
            <person name="Cook D.R."/>
        </authorList>
    </citation>
    <scope>NUCLEOTIDE SEQUENCE [LARGE SCALE GENOMIC DNA]</scope>
    <source>
        <strain evidence="10">cv. CDC Frontier</strain>
    </source>
</reference>
<dbReference type="PROSITE" id="PS00028">
    <property type="entry name" value="ZINC_FINGER_C2H2_1"/>
    <property type="match status" value="1"/>
</dbReference>
<dbReference type="GeneID" id="101512958"/>
<dbReference type="PANTHER" id="PTHR45801:SF119">
    <property type="entry name" value="ZINC FINGER PROTEIN 10-LIKE"/>
    <property type="match status" value="1"/>
</dbReference>